<comment type="similarity">
    <text evidence="2 6">Belongs to the ABC-3 integral membrane protein family.</text>
</comment>
<feature type="transmembrane region" description="Helical" evidence="7">
    <location>
        <begin position="70"/>
        <end position="86"/>
    </location>
</feature>
<feature type="transmembrane region" description="Helical" evidence="7">
    <location>
        <begin position="98"/>
        <end position="121"/>
    </location>
</feature>
<dbReference type="CDD" id="cd06550">
    <property type="entry name" value="TM_ABC_iron-siderophores_like"/>
    <property type="match status" value="1"/>
</dbReference>
<dbReference type="PANTHER" id="PTHR30477">
    <property type="entry name" value="ABC-TRANSPORTER METAL-BINDING PROTEIN"/>
    <property type="match status" value="1"/>
</dbReference>
<name>A0A6L3VA41_9BACI</name>
<evidence type="ECO:0000256" key="3">
    <source>
        <dbReference type="ARBA" id="ARBA00022692"/>
    </source>
</evidence>
<evidence type="ECO:0000256" key="7">
    <source>
        <dbReference type="SAM" id="Phobius"/>
    </source>
</evidence>
<keyword evidence="3 6" id="KW-0812">Transmembrane</keyword>
<dbReference type="InterPro" id="IPR037294">
    <property type="entry name" value="ABC_BtuC-like"/>
</dbReference>
<feature type="transmembrane region" description="Helical" evidence="7">
    <location>
        <begin position="254"/>
        <end position="271"/>
    </location>
</feature>
<evidence type="ECO:0000313" key="8">
    <source>
        <dbReference type="EMBL" id="KAB2338538.1"/>
    </source>
</evidence>
<evidence type="ECO:0000256" key="5">
    <source>
        <dbReference type="ARBA" id="ARBA00023136"/>
    </source>
</evidence>
<protein>
    <submittedName>
        <fullName evidence="8">Metal ABC transporter permease</fullName>
    </submittedName>
</protein>
<keyword evidence="5 7" id="KW-0472">Membrane</keyword>
<organism evidence="8 9">
    <name type="scientific">Cytobacillus depressus</name>
    <dbReference type="NCBI Taxonomy" id="1602942"/>
    <lineage>
        <taxon>Bacteria</taxon>
        <taxon>Bacillati</taxon>
        <taxon>Bacillota</taxon>
        <taxon>Bacilli</taxon>
        <taxon>Bacillales</taxon>
        <taxon>Bacillaceae</taxon>
        <taxon>Cytobacillus</taxon>
    </lineage>
</organism>
<keyword evidence="4 7" id="KW-1133">Transmembrane helix</keyword>
<dbReference type="OrthoDB" id="9798540at2"/>
<evidence type="ECO:0000256" key="6">
    <source>
        <dbReference type="RuleBase" id="RU003943"/>
    </source>
</evidence>
<dbReference type="Pfam" id="PF00950">
    <property type="entry name" value="ABC-3"/>
    <property type="match status" value="1"/>
</dbReference>
<keyword evidence="9" id="KW-1185">Reference proteome</keyword>
<dbReference type="GO" id="GO:0010043">
    <property type="term" value="P:response to zinc ion"/>
    <property type="evidence" value="ECO:0007669"/>
    <property type="project" value="TreeGrafter"/>
</dbReference>
<dbReference type="SUPFAM" id="SSF81345">
    <property type="entry name" value="ABC transporter involved in vitamin B12 uptake, BtuC"/>
    <property type="match status" value="1"/>
</dbReference>
<accession>A0A6L3VA41</accession>
<evidence type="ECO:0000256" key="2">
    <source>
        <dbReference type="ARBA" id="ARBA00008034"/>
    </source>
</evidence>
<gene>
    <name evidence="8" type="ORF">F7731_02980</name>
</gene>
<evidence type="ECO:0000313" key="9">
    <source>
        <dbReference type="Proteomes" id="UP000481030"/>
    </source>
</evidence>
<comment type="caution">
    <text evidence="8">The sequence shown here is derived from an EMBL/GenBank/DDBJ whole genome shotgun (WGS) entry which is preliminary data.</text>
</comment>
<comment type="subcellular location">
    <subcellularLocation>
        <location evidence="6">Cell membrane</location>
        <topology evidence="6">Multi-pass membrane protein</topology>
    </subcellularLocation>
    <subcellularLocation>
        <location evidence="1">Membrane</location>
        <topology evidence="1">Multi-pass membrane protein</topology>
    </subcellularLocation>
</comment>
<dbReference type="RefSeq" id="WP_151533276.1">
    <property type="nucleotide sequence ID" value="NZ_WBOS01000001.1"/>
</dbReference>
<feature type="transmembrane region" description="Helical" evidence="7">
    <location>
        <begin position="141"/>
        <end position="165"/>
    </location>
</feature>
<keyword evidence="6" id="KW-0813">Transport</keyword>
<dbReference type="PANTHER" id="PTHR30477:SF22">
    <property type="entry name" value="METAL ABC TRANSPORTER PERMEASE"/>
    <property type="match status" value="1"/>
</dbReference>
<dbReference type="GO" id="GO:0055085">
    <property type="term" value="P:transmembrane transport"/>
    <property type="evidence" value="ECO:0007669"/>
    <property type="project" value="InterPro"/>
</dbReference>
<dbReference type="InterPro" id="IPR001626">
    <property type="entry name" value="ABC_TroCD"/>
</dbReference>
<reference evidence="8 9" key="1">
    <citation type="journal article" date="2016" name="Antonie Van Leeuwenhoek">
        <title>Bacillus depressus sp. nov., isolated from soil of a sunflower field.</title>
        <authorList>
            <person name="Wei X."/>
            <person name="Xin D."/>
            <person name="Xin Y."/>
            <person name="Zhang H."/>
            <person name="Wang T."/>
            <person name="Zhang J."/>
        </authorList>
    </citation>
    <scope>NUCLEOTIDE SEQUENCE [LARGE SCALE GENOMIC DNA]</scope>
    <source>
        <strain evidence="8 9">BZ1</strain>
    </source>
</reference>
<dbReference type="EMBL" id="WBOS01000001">
    <property type="protein sequence ID" value="KAB2338538.1"/>
    <property type="molecule type" value="Genomic_DNA"/>
</dbReference>
<feature type="transmembrane region" description="Helical" evidence="7">
    <location>
        <begin position="228"/>
        <end position="248"/>
    </location>
</feature>
<dbReference type="AlphaFoldDB" id="A0A6L3VA41"/>
<dbReference type="Proteomes" id="UP000481030">
    <property type="component" value="Unassembled WGS sequence"/>
</dbReference>
<sequence length="275" mass="29678">MLASLLQYEFLQNAFLTGIIIGIIAPLLGVFIVVRRLSLIADALSHVTLAGIAASLFLEKKFVGLSGLNPIYMGMAFSVTGSLFIEKLRTVYKHYQELAIPIILSGGIGLGVIFISLANGFNTDLFSYLFGSVSAVSRVDLWTIAVISVLVISLVFLLYKELFLLSFDEEHAKASGIAARSVHFIFIILVALVIAASMRIVGILLVSSLMTLPVAASIRIAKGFKQTIFYSIIFGETSVLGGLTLSYYLDLAPGGTIVMLAVLILVITILIKRLN</sequence>
<dbReference type="Gene3D" id="1.10.3470.10">
    <property type="entry name" value="ABC transporter involved in vitamin B12 uptake, BtuC"/>
    <property type="match status" value="1"/>
</dbReference>
<evidence type="ECO:0000256" key="1">
    <source>
        <dbReference type="ARBA" id="ARBA00004141"/>
    </source>
</evidence>
<dbReference type="GO" id="GO:0043190">
    <property type="term" value="C:ATP-binding cassette (ABC) transporter complex"/>
    <property type="evidence" value="ECO:0007669"/>
    <property type="project" value="InterPro"/>
</dbReference>
<proteinExistence type="inferred from homology"/>
<feature type="transmembrane region" description="Helical" evidence="7">
    <location>
        <begin position="14"/>
        <end position="34"/>
    </location>
</feature>
<evidence type="ECO:0000256" key="4">
    <source>
        <dbReference type="ARBA" id="ARBA00022989"/>
    </source>
</evidence>